<organism evidence="2 3">
    <name type="scientific">Candidatus Nitrobium versatile</name>
    <dbReference type="NCBI Taxonomy" id="2884831"/>
    <lineage>
        <taxon>Bacteria</taxon>
        <taxon>Pseudomonadati</taxon>
        <taxon>Nitrospirota</taxon>
        <taxon>Nitrospiria</taxon>
        <taxon>Nitrospirales</taxon>
        <taxon>Nitrospiraceae</taxon>
        <taxon>Candidatus Nitrobium</taxon>
    </lineage>
</organism>
<gene>
    <name evidence="2" type="ORF">K8I29_00840</name>
</gene>
<dbReference type="Proteomes" id="UP000705867">
    <property type="component" value="Unassembled WGS sequence"/>
</dbReference>
<evidence type="ECO:0000313" key="2">
    <source>
        <dbReference type="EMBL" id="MBZ0154743.1"/>
    </source>
</evidence>
<dbReference type="PANTHER" id="PTHR33371">
    <property type="entry name" value="INTERMEMBRANE PHOSPHOLIPID TRANSPORT SYSTEM BINDING PROTEIN MLAD-RELATED"/>
    <property type="match status" value="1"/>
</dbReference>
<dbReference type="AlphaFoldDB" id="A0A953M0W9"/>
<evidence type="ECO:0000313" key="3">
    <source>
        <dbReference type="Proteomes" id="UP000705867"/>
    </source>
</evidence>
<protein>
    <submittedName>
        <fullName evidence="2">MlaD family protein</fullName>
    </submittedName>
</protein>
<proteinExistence type="predicted"/>
<comment type="caution">
    <text evidence="2">The sequence shown here is derived from an EMBL/GenBank/DDBJ whole genome shotgun (WGS) entry which is preliminary data.</text>
</comment>
<reference evidence="2" key="2">
    <citation type="submission" date="2021-08" db="EMBL/GenBank/DDBJ databases">
        <authorList>
            <person name="Dalcin Martins P."/>
        </authorList>
    </citation>
    <scope>NUCLEOTIDE SEQUENCE</scope>
    <source>
        <strain evidence="2">MAG_39</strain>
    </source>
</reference>
<dbReference type="InterPro" id="IPR003399">
    <property type="entry name" value="Mce/MlaD"/>
</dbReference>
<name>A0A953M0W9_9BACT</name>
<dbReference type="InterPro" id="IPR052336">
    <property type="entry name" value="MlaD_Phospholipid_Transporter"/>
</dbReference>
<sequence>MFEVKKQLLWSKLKVGIVITVAVLLLLLTVFFAGGIESFFLPKVEIHAEIKDVRGLRKGSPVWISGIEVGAVKDLSLHPEYGTLVTMSIDKKALKYIRKDTNASVMTMGLLGDKYIELSNGSLKEEPLGPGALLKGKMQVEIKDIVDASAESLEKVTIFVDQVGRLLDKIEKGEGVVAKLLNDPSVYVSLKESTDTLSAMLKNFETSEGTLKMLVEDPSLYRKMMAATSSVEEFSTKLNKGNGTLKQLADDPSLYENLSRASQQLSSVLSELESGKGTAGTLLKDKELASELRETIGGLRDTVGELKELTRDIKANPRKYFKFSIF</sequence>
<dbReference type="Pfam" id="PF02470">
    <property type="entry name" value="MlaD"/>
    <property type="match status" value="1"/>
</dbReference>
<evidence type="ECO:0000259" key="1">
    <source>
        <dbReference type="Pfam" id="PF02470"/>
    </source>
</evidence>
<feature type="domain" description="Mce/MlaD" evidence="1">
    <location>
        <begin position="43"/>
        <end position="121"/>
    </location>
</feature>
<dbReference type="PANTHER" id="PTHR33371:SF4">
    <property type="entry name" value="INTERMEMBRANE PHOSPHOLIPID TRANSPORT SYSTEM BINDING PROTEIN MLAD"/>
    <property type="match status" value="1"/>
</dbReference>
<dbReference type="EMBL" id="JAIOIV010000010">
    <property type="protein sequence ID" value="MBZ0154743.1"/>
    <property type="molecule type" value="Genomic_DNA"/>
</dbReference>
<accession>A0A953M0W9</accession>
<reference evidence="2" key="1">
    <citation type="journal article" date="2021" name="bioRxiv">
        <title>Unraveling nitrogen, sulfur and carbon metabolic pathways and microbial community transcriptional responses to substrate deprivation and toxicity stresses in a bioreactor mimicking anoxic brackish coastal sediment conditions.</title>
        <authorList>
            <person name="Martins P.D."/>
            <person name="Echeveste M.J."/>
            <person name="Arshad A."/>
            <person name="Kurth J."/>
            <person name="Ouboter H."/>
            <person name="Jetten M.S.M."/>
            <person name="Welte C.U."/>
        </authorList>
    </citation>
    <scope>NUCLEOTIDE SEQUENCE</scope>
    <source>
        <strain evidence="2">MAG_39</strain>
    </source>
</reference>